<dbReference type="Proteomes" id="UP001458880">
    <property type="component" value="Unassembled WGS sequence"/>
</dbReference>
<feature type="compositionally biased region" description="Basic and acidic residues" evidence="1">
    <location>
        <begin position="71"/>
        <end position="87"/>
    </location>
</feature>
<dbReference type="EMBL" id="JASPKY010000361">
    <property type="protein sequence ID" value="KAK9703934.1"/>
    <property type="molecule type" value="Genomic_DNA"/>
</dbReference>
<evidence type="ECO:0000313" key="3">
    <source>
        <dbReference type="Proteomes" id="UP001458880"/>
    </source>
</evidence>
<feature type="compositionally biased region" description="Polar residues" evidence="1">
    <location>
        <begin position="54"/>
        <end position="70"/>
    </location>
</feature>
<gene>
    <name evidence="2" type="ORF">QE152_g29008</name>
</gene>
<reference evidence="2 3" key="1">
    <citation type="journal article" date="2024" name="BMC Genomics">
        <title>De novo assembly and annotation of Popillia japonica's genome with initial clues to its potential as an invasive pest.</title>
        <authorList>
            <person name="Cucini C."/>
            <person name="Boschi S."/>
            <person name="Funari R."/>
            <person name="Cardaioli E."/>
            <person name="Iannotti N."/>
            <person name="Marturano G."/>
            <person name="Paoli F."/>
            <person name="Bruttini M."/>
            <person name="Carapelli A."/>
            <person name="Frati F."/>
            <person name="Nardi F."/>
        </authorList>
    </citation>
    <scope>NUCLEOTIDE SEQUENCE [LARGE SCALE GENOMIC DNA]</scope>
    <source>
        <strain evidence="2">DMR45628</strain>
    </source>
</reference>
<accession>A0AAW1JJG2</accession>
<sequence>MARPSIVTAPELALCIPDVFKGFAGSDAWPVRQLSPLRNLHCAFAAGNERPGVRNSNNPPSLRSPATTAKQETEMRRTKTVEMRSER</sequence>
<name>A0AAW1JJG2_POPJA</name>
<protein>
    <submittedName>
        <fullName evidence="2">Uncharacterized protein</fullName>
    </submittedName>
</protein>
<organism evidence="2 3">
    <name type="scientific">Popillia japonica</name>
    <name type="common">Japanese beetle</name>
    <dbReference type="NCBI Taxonomy" id="7064"/>
    <lineage>
        <taxon>Eukaryota</taxon>
        <taxon>Metazoa</taxon>
        <taxon>Ecdysozoa</taxon>
        <taxon>Arthropoda</taxon>
        <taxon>Hexapoda</taxon>
        <taxon>Insecta</taxon>
        <taxon>Pterygota</taxon>
        <taxon>Neoptera</taxon>
        <taxon>Endopterygota</taxon>
        <taxon>Coleoptera</taxon>
        <taxon>Polyphaga</taxon>
        <taxon>Scarabaeiformia</taxon>
        <taxon>Scarabaeidae</taxon>
        <taxon>Rutelinae</taxon>
        <taxon>Popillia</taxon>
    </lineage>
</organism>
<feature type="region of interest" description="Disordered" evidence="1">
    <location>
        <begin position="48"/>
        <end position="87"/>
    </location>
</feature>
<keyword evidence="3" id="KW-1185">Reference proteome</keyword>
<evidence type="ECO:0000313" key="2">
    <source>
        <dbReference type="EMBL" id="KAK9703934.1"/>
    </source>
</evidence>
<dbReference type="AlphaFoldDB" id="A0AAW1JJG2"/>
<evidence type="ECO:0000256" key="1">
    <source>
        <dbReference type="SAM" id="MobiDB-lite"/>
    </source>
</evidence>
<comment type="caution">
    <text evidence="2">The sequence shown here is derived from an EMBL/GenBank/DDBJ whole genome shotgun (WGS) entry which is preliminary data.</text>
</comment>
<proteinExistence type="predicted"/>